<dbReference type="InterPro" id="IPR010730">
    <property type="entry name" value="HET"/>
</dbReference>
<feature type="non-terminal residue" evidence="3">
    <location>
        <position position="1"/>
    </location>
</feature>
<organism evidence="3 4">
    <name type="scientific">Trematosphaeria pertusa</name>
    <dbReference type="NCBI Taxonomy" id="390896"/>
    <lineage>
        <taxon>Eukaryota</taxon>
        <taxon>Fungi</taxon>
        <taxon>Dikarya</taxon>
        <taxon>Ascomycota</taxon>
        <taxon>Pezizomycotina</taxon>
        <taxon>Dothideomycetes</taxon>
        <taxon>Pleosporomycetidae</taxon>
        <taxon>Pleosporales</taxon>
        <taxon>Massarineae</taxon>
        <taxon>Trematosphaeriaceae</taxon>
        <taxon>Trematosphaeria</taxon>
    </lineage>
</organism>
<dbReference type="AlphaFoldDB" id="A0A6A6J1D0"/>
<feature type="domain" description="Heterokaryon incompatibility" evidence="1">
    <location>
        <begin position="14"/>
        <end position="107"/>
    </location>
</feature>
<dbReference type="Proteomes" id="UP000800094">
    <property type="component" value="Unassembled WGS sequence"/>
</dbReference>
<feature type="non-terminal residue" evidence="3">
    <location>
        <position position="299"/>
    </location>
</feature>
<evidence type="ECO:0000259" key="2">
    <source>
        <dbReference type="Pfam" id="PF26640"/>
    </source>
</evidence>
<evidence type="ECO:0000313" key="4">
    <source>
        <dbReference type="Proteomes" id="UP000800094"/>
    </source>
</evidence>
<reference evidence="3" key="1">
    <citation type="journal article" date="2020" name="Stud. Mycol.">
        <title>101 Dothideomycetes genomes: a test case for predicting lifestyles and emergence of pathogens.</title>
        <authorList>
            <person name="Haridas S."/>
            <person name="Albert R."/>
            <person name="Binder M."/>
            <person name="Bloem J."/>
            <person name="Labutti K."/>
            <person name="Salamov A."/>
            <person name="Andreopoulos B."/>
            <person name="Baker S."/>
            <person name="Barry K."/>
            <person name="Bills G."/>
            <person name="Bluhm B."/>
            <person name="Cannon C."/>
            <person name="Castanera R."/>
            <person name="Culley D."/>
            <person name="Daum C."/>
            <person name="Ezra D."/>
            <person name="Gonzalez J."/>
            <person name="Henrissat B."/>
            <person name="Kuo A."/>
            <person name="Liang C."/>
            <person name="Lipzen A."/>
            <person name="Lutzoni F."/>
            <person name="Magnuson J."/>
            <person name="Mondo S."/>
            <person name="Nolan M."/>
            <person name="Ohm R."/>
            <person name="Pangilinan J."/>
            <person name="Park H.-J."/>
            <person name="Ramirez L."/>
            <person name="Alfaro M."/>
            <person name="Sun H."/>
            <person name="Tritt A."/>
            <person name="Yoshinaga Y."/>
            <person name="Zwiers L.-H."/>
            <person name="Turgeon B."/>
            <person name="Goodwin S."/>
            <person name="Spatafora J."/>
            <person name="Crous P."/>
            <person name="Grigoriev I."/>
        </authorList>
    </citation>
    <scope>NUCLEOTIDE SEQUENCE</scope>
    <source>
        <strain evidence="3">CBS 122368</strain>
    </source>
</reference>
<dbReference type="Pfam" id="PF26640">
    <property type="entry name" value="DUF8212"/>
    <property type="match status" value="1"/>
</dbReference>
<protein>
    <submittedName>
        <fullName evidence="3">HET-domain-containing protein</fullName>
    </submittedName>
</protein>
<gene>
    <name evidence="3" type="ORF">BU26DRAFT_400246</name>
</gene>
<evidence type="ECO:0000313" key="3">
    <source>
        <dbReference type="EMBL" id="KAF2256584.1"/>
    </source>
</evidence>
<accession>A0A6A6J1D0</accession>
<dbReference type="PANTHER" id="PTHR10622">
    <property type="entry name" value="HET DOMAIN-CONTAINING PROTEIN"/>
    <property type="match status" value="1"/>
</dbReference>
<feature type="domain" description="DUF8212" evidence="2">
    <location>
        <begin position="228"/>
        <end position="256"/>
    </location>
</feature>
<dbReference type="RefSeq" id="XP_033691588.1">
    <property type="nucleotide sequence ID" value="XM_033822788.1"/>
</dbReference>
<dbReference type="EMBL" id="ML987189">
    <property type="protein sequence ID" value="KAF2256584.1"/>
    <property type="molecule type" value="Genomic_DNA"/>
</dbReference>
<keyword evidence="4" id="KW-1185">Reference proteome</keyword>
<name>A0A6A6J1D0_9PLEO</name>
<dbReference type="Pfam" id="PF06985">
    <property type="entry name" value="HET"/>
    <property type="match status" value="1"/>
</dbReference>
<dbReference type="PANTHER" id="PTHR10622:SF12">
    <property type="entry name" value="HET DOMAIN-CONTAINING PROTEIN"/>
    <property type="match status" value="1"/>
</dbReference>
<proteinExistence type="predicted"/>
<dbReference type="InterPro" id="IPR058525">
    <property type="entry name" value="DUF8212"/>
</dbReference>
<sequence length="299" mass="34843">RHLEEFFGQNIPPYAILSHTWEEQELSFKEYYNPKAHLRHPKSAAKLFRTCERAIQDGYEFVWVDSCCIDKSSSAELSEAINSMFKWYGAARRCYAYLSDFDFDELRGDDQPIAASLNAKRVLSKCRWFYRGWTLQELLAPRDVWFFDCHWRYFGSRLQISSILSEITTIPEPVFKTTMSRRYSEYSIAQRMSWAAGRQTTREEDIAYCLFGIFHVNLPLLYGEGGERAFIRLQEEIMKESNDLTLFAWSSEGEQCCRGLLARSPREFASAGDIHSKTDVNKNPEFTLTNKGLRIETSI</sequence>
<dbReference type="GeneID" id="54576118"/>
<dbReference type="OrthoDB" id="20872at2759"/>
<evidence type="ECO:0000259" key="1">
    <source>
        <dbReference type="Pfam" id="PF06985"/>
    </source>
</evidence>